<feature type="transmembrane region" description="Helical" evidence="8">
    <location>
        <begin position="124"/>
        <end position="142"/>
    </location>
</feature>
<dbReference type="EMBL" id="JAEKNN010000009">
    <property type="protein sequence ID" value="MBJ7608288.1"/>
    <property type="molecule type" value="Genomic_DNA"/>
</dbReference>
<feature type="transmembrane region" description="Helical" evidence="8">
    <location>
        <begin position="399"/>
        <end position="422"/>
    </location>
</feature>
<keyword evidence="4 8" id="KW-0812">Transmembrane</keyword>
<feature type="transmembrane region" description="Helical" evidence="8">
    <location>
        <begin position="308"/>
        <end position="327"/>
    </location>
</feature>
<dbReference type="CDD" id="cd06173">
    <property type="entry name" value="MFS_MefA_like"/>
    <property type="match status" value="1"/>
</dbReference>
<feature type="transmembrane region" description="Helical" evidence="8">
    <location>
        <begin position="276"/>
        <end position="296"/>
    </location>
</feature>
<comment type="caution">
    <text evidence="9">The sequence shown here is derived from an EMBL/GenBank/DDBJ whole genome shotgun (WGS) entry which is preliminary data.</text>
</comment>
<dbReference type="Proteomes" id="UP000614410">
    <property type="component" value="Unassembled WGS sequence"/>
</dbReference>
<feature type="transmembrane region" description="Helical" evidence="8">
    <location>
        <begin position="100"/>
        <end position="118"/>
    </location>
</feature>
<feature type="transmembrane region" description="Helical" evidence="8">
    <location>
        <begin position="192"/>
        <end position="212"/>
    </location>
</feature>
<dbReference type="PANTHER" id="PTHR43266">
    <property type="entry name" value="MACROLIDE-EFFLUX PROTEIN"/>
    <property type="match status" value="1"/>
</dbReference>
<feature type="transmembrane region" description="Helical" evidence="8">
    <location>
        <begin position="374"/>
        <end position="393"/>
    </location>
</feature>
<dbReference type="InterPro" id="IPR036259">
    <property type="entry name" value="MFS_trans_sf"/>
</dbReference>
<keyword evidence="5 8" id="KW-1133">Transmembrane helix</keyword>
<accession>A0A934NE17</accession>
<dbReference type="Gene3D" id="1.20.1250.20">
    <property type="entry name" value="MFS general substrate transporter like domains"/>
    <property type="match status" value="1"/>
</dbReference>
<reference evidence="9 10" key="1">
    <citation type="submission" date="2020-10" db="EMBL/GenBank/DDBJ databases">
        <title>Ca. Dormibacterota MAGs.</title>
        <authorList>
            <person name="Montgomery K."/>
        </authorList>
    </citation>
    <scope>NUCLEOTIDE SEQUENCE [LARGE SCALE GENOMIC DNA]</scope>
    <source>
        <strain evidence="9">Mitchell_Peninsula_5</strain>
    </source>
</reference>
<dbReference type="InterPro" id="IPR022324">
    <property type="entry name" value="Bacilysin_exporter_BacE_put"/>
</dbReference>
<evidence type="ECO:0000256" key="6">
    <source>
        <dbReference type="ARBA" id="ARBA00023136"/>
    </source>
</evidence>
<feature type="region of interest" description="Disordered" evidence="7">
    <location>
        <begin position="1"/>
        <end position="21"/>
    </location>
</feature>
<feature type="transmembrane region" description="Helical" evidence="8">
    <location>
        <begin position="242"/>
        <end position="264"/>
    </location>
</feature>
<feature type="transmembrane region" description="Helical" evidence="8">
    <location>
        <begin position="39"/>
        <end position="62"/>
    </location>
</feature>
<evidence type="ECO:0000313" key="10">
    <source>
        <dbReference type="Proteomes" id="UP000614410"/>
    </source>
</evidence>
<evidence type="ECO:0000256" key="3">
    <source>
        <dbReference type="ARBA" id="ARBA00022475"/>
    </source>
</evidence>
<dbReference type="PRINTS" id="PR01988">
    <property type="entry name" value="EXPORTERBACE"/>
</dbReference>
<dbReference type="SUPFAM" id="SSF103473">
    <property type="entry name" value="MFS general substrate transporter"/>
    <property type="match status" value="1"/>
</dbReference>
<evidence type="ECO:0000256" key="1">
    <source>
        <dbReference type="ARBA" id="ARBA00004651"/>
    </source>
</evidence>
<evidence type="ECO:0000256" key="8">
    <source>
        <dbReference type="SAM" id="Phobius"/>
    </source>
</evidence>
<dbReference type="AlphaFoldDB" id="A0A934NE17"/>
<proteinExistence type="predicted"/>
<name>A0A934NE17_9BACT</name>
<evidence type="ECO:0000313" key="9">
    <source>
        <dbReference type="EMBL" id="MBJ7608288.1"/>
    </source>
</evidence>
<keyword evidence="3" id="KW-1003">Cell membrane</keyword>
<comment type="subcellular location">
    <subcellularLocation>
        <location evidence="1">Cell membrane</location>
        <topology evidence="1">Multi-pass membrane protein</topology>
    </subcellularLocation>
</comment>
<gene>
    <name evidence="9" type="ORF">JF887_02495</name>
</gene>
<evidence type="ECO:0000256" key="5">
    <source>
        <dbReference type="ARBA" id="ARBA00022989"/>
    </source>
</evidence>
<sequence length="428" mass="43832">MAIDFDPAAPEGVAGTSVRGESAVPAPGAPSGRAAVVRFFLSVFLSLYGDWLTTVALVVLLYELTGSPAGPAGYLLVRVAPRVIGPWIGGGLADRLSPRRVMVIAGLVQGAFTASFVLSDRAHAIWALYTAVAIAQFVGSLVRPSQGALLQTLVSSSRLTQANALYGTFFSTSIFVGPAIGALLLLHTGPDLLFAIDAVTFLVGAILAATLPSGRVTSAVPRSAGAGLPSQSAFALGARDPVIRLVAAANFAMGLTVTVAQALLVVAARERFGSDAAVGILYSAVGIGGTLGGLFALRWTPPHRHIRLLILIAAIVEVVGLASFAAVSVRATGLLLLAASTVASAIFDVWGLTEIQRRAPAGYVGRFNAIPWTCQYAGMLVGAVWALGTTVVFRWDQALELACLGMAVLVATAGVIGTAAAAPEPQAP</sequence>
<dbReference type="InterPro" id="IPR011701">
    <property type="entry name" value="MFS"/>
</dbReference>
<keyword evidence="6 8" id="KW-0472">Membrane</keyword>
<dbReference type="GO" id="GO:0022857">
    <property type="term" value="F:transmembrane transporter activity"/>
    <property type="evidence" value="ECO:0007669"/>
    <property type="project" value="InterPro"/>
</dbReference>
<evidence type="ECO:0000256" key="4">
    <source>
        <dbReference type="ARBA" id="ARBA00022692"/>
    </source>
</evidence>
<evidence type="ECO:0000256" key="2">
    <source>
        <dbReference type="ARBA" id="ARBA00022448"/>
    </source>
</evidence>
<evidence type="ECO:0000256" key="7">
    <source>
        <dbReference type="SAM" id="MobiDB-lite"/>
    </source>
</evidence>
<organism evidence="9 10">
    <name type="scientific">Candidatus Amunia macphersoniae</name>
    <dbReference type="NCBI Taxonomy" id="3127014"/>
    <lineage>
        <taxon>Bacteria</taxon>
        <taxon>Bacillati</taxon>
        <taxon>Candidatus Dormiibacterota</taxon>
        <taxon>Candidatus Dormibacteria</taxon>
        <taxon>Candidatus Aeolococcales</taxon>
        <taxon>Candidatus Aeolococcaceae</taxon>
        <taxon>Candidatus Amunia</taxon>
    </lineage>
</organism>
<dbReference type="PANTHER" id="PTHR43266:SF10">
    <property type="entry name" value="BACILYSIN EXPORTER BACE-RELATED"/>
    <property type="match status" value="1"/>
</dbReference>
<protein>
    <submittedName>
        <fullName evidence="9">MFS transporter</fullName>
    </submittedName>
</protein>
<dbReference type="GO" id="GO:0005886">
    <property type="term" value="C:plasma membrane"/>
    <property type="evidence" value="ECO:0007669"/>
    <property type="project" value="UniProtKB-SubCell"/>
</dbReference>
<feature type="transmembrane region" description="Helical" evidence="8">
    <location>
        <begin position="163"/>
        <end position="186"/>
    </location>
</feature>
<dbReference type="Pfam" id="PF07690">
    <property type="entry name" value="MFS_1"/>
    <property type="match status" value="1"/>
</dbReference>
<keyword evidence="2" id="KW-0813">Transport</keyword>
<feature type="transmembrane region" description="Helical" evidence="8">
    <location>
        <begin position="333"/>
        <end position="353"/>
    </location>
</feature>